<dbReference type="GO" id="GO:0016020">
    <property type="term" value="C:membrane"/>
    <property type="evidence" value="ECO:0007669"/>
    <property type="project" value="TreeGrafter"/>
</dbReference>
<dbReference type="Gene3D" id="3.30.110.10">
    <property type="entry name" value="Translation initiation factor 3 (IF-3), C-terminal domain"/>
    <property type="match status" value="1"/>
</dbReference>
<proteinExistence type="inferred from homology"/>
<dbReference type="InterPro" id="IPR036788">
    <property type="entry name" value="T_IF-3_C_sf"/>
</dbReference>
<comment type="function">
    <text evidence="4">IF-3 binds to the 30S ribosomal subunit and shifts the equilibrium between 70S ribosomes and their 50S and 30S subunits in favor of the free subunits, thus enhancing the availability of 30S subunits on which protein synthesis initiation begins.</text>
</comment>
<name>A0A7C3DNE6_MEIRU</name>
<dbReference type="GO" id="GO:0032790">
    <property type="term" value="P:ribosome disassembly"/>
    <property type="evidence" value="ECO:0007669"/>
    <property type="project" value="TreeGrafter"/>
</dbReference>
<dbReference type="SUPFAM" id="SSF54364">
    <property type="entry name" value="Translation initiation factor IF3, N-terminal domain"/>
    <property type="match status" value="1"/>
</dbReference>
<keyword evidence="3 4" id="KW-0648">Protein biosynthesis</keyword>
<dbReference type="NCBIfam" id="TIGR00168">
    <property type="entry name" value="infC"/>
    <property type="match status" value="1"/>
</dbReference>
<evidence type="ECO:0000256" key="1">
    <source>
        <dbReference type="ARBA" id="ARBA00005439"/>
    </source>
</evidence>
<dbReference type="GO" id="GO:0005829">
    <property type="term" value="C:cytosol"/>
    <property type="evidence" value="ECO:0007669"/>
    <property type="project" value="TreeGrafter"/>
</dbReference>
<feature type="domain" description="Translation initiation factor 3 N-terminal" evidence="7">
    <location>
        <begin position="7"/>
        <end position="76"/>
    </location>
</feature>
<evidence type="ECO:0000259" key="7">
    <source>
        <dbReference type="Pfam" id="PF05198"/>
    </source>
</evidence>
<comment type="subunit">
    <text evidence="4">Monomer.</text>
</comment>
<gene>
    <name evidence="4" type="primary">infC</name>
    <name evidence="8" type="ORF">ENS82_09810</name>
</gene>
<keyword evidence="2 4" id="KW-0396">Initiation factor</keyword>
<evidence type="ECO:0000259" key="6">
    <source>
        <dbReference type="Pfam" id="PF00707"/>
    </source>
</evidence>
<evidence type="ECO:0000313" key="8">
    <source>
        <dbReference type="EMBL" id="HFG20994.1"/>
    </source>
</evidence>
<protein>
    <recommendedName>
        <fullName evidence="4 5">Translation initiation factor IF-3</fullName>
    </recommendedName>
</protein>
<dbReference type="GO" id="GO:0043022">
    <property type="term" value="F:ribosome binding"/>
    <property type="evidence" value="ECO:0007669"/>
    <property type="project" value="UniProtKB-ARBA"/>
</dbReference>
<dbReference type="HAMAP" id="MF_00080">
    <property type="entry name" value="IF_3"/>
    <property type="match status" value="1"/>
</dbReference>
<dbReference type="Gene3D" id="3.10.20.80">
    <property type="entry name" value="Translation initiation factor 3 (IF-3), N-terminal domain"/>
    <property type="match status" value="1"/>
</dbReference>
<comment type="caution">
    <text evidence="8">The sequence shown here is derived from an EMBL/GenBank/DDBJ whole genome shotgun (WGS) entry which is preliminary data.</text>
</comment>
<organism evidence="8">
    <name type="scientific">Meiothermus ruber</name>
    <dbReference type="NCBI Taxonomy" id="277"/>
    <lineage>
        <taxon>Bacteria</taxon>
        <taxon>Thermotogati</taxon>
        <taxon>Deinococcota</taxon>
        <taxon>Deinococci</taxon>
        <taxon>Thermales</taxon>
        <taxon>Thermaceae</taxon>
        <taxon>Meiothermus</taxon>
    </lineage>
</organism>
<accession>A0A7C3DNE6</accession>
<dbReference type="FunFam" id="3.10.20.80:FF:000001">
    <property type="entry name" value="Translation initiation factor IF-3"/>
    <property type="match status" value="1"/>
</dbReference>
<dbReference type="PANTHER" id="PTHR10938">
    <property type="entry name" value="TRANSLATION INITIATION FACTOR IF-3"/>
    <property type="match status" value="1"/>
</dbReference>
<dbReference type="InterPro" id="IPR001288">
    <property type="entry name" value="Translation_initiation_fac_3"/>
</dbReference>
<dbReference type="InterPro" id="IPR036787">
    <property type="entry name" value="T_IF-3_N_sf"/>
</dbReference>
<keyword evidence="4" id="KW-0963">Cytoplasm</keyword>
<evidence type="ECO:0000256" key="5">
    <source>
        <dbReference type="NCBIfam" id="TIGR00168"/>
    </source>
</evidence>
<evidence type="ECO:0000256" key="3">
    <source>
        <dbReference type="ARBA" id="ARBA00022917"/>
    </source>
</evidence>
<dbReference type="Pfam" id="PF05198">
    <property type="entry name" value="IF3_N"/>
    <property type="match status" value="1"/>
</dbReference>
<evidence type="ECO:0000256" key="4">
    <source>
        <dbReference type="HAMAP-Rule" id="MF_00080"/>
    </source>
</evidence>
<feature type="domain" description="Translation initiation factor 3 C-terminal" evidence="6">
    <location>
        <begin position="84"/>
        <end position="167"/>
    </location>
</feature>
<dbReference type="InterPro" id="IPR019815">
    <property type="entry name" value="Translation_initiation_fac_3_C"/>
</dbReference>
<dbReference type="AlphaFoldDB" id="A0A7C3DNE6"/>
<dbReference type="Pfam" id="PF00707">
    <property type="entry name" value="IF3_C"/>
    <property type="match status" value="1"/>
</dbReference>
<reference evidence="8" key="1">
    <citation type="journal article" date="2020" name="mSystems">
        <title>Genome- and Community-Level Interaction Insights into Carbon Utilization and Element Cycling Functions of Hydrothermarchaeota in Hydrothermal Sediment.</title>
        <authorList>
            <person name="Zhou Z."/>
            <person name="Liu Y."/>
            <person name="Xu W."/>
            <person name="Pan J."/>
            <person name="Luo Z.H."/>
            <person name="Li M."/>
        </authorList>
    </citation>
    <scope>NUCLEOTIDE SEQUENCE [LARGE SCALE GENOMIC DNA]</scope>
    <source>
        <strain evidence="8">SpSt-524</strain>
    </source>
</reference>
<dbReference type="EMBL" id="DSWI01000021">
    <property type="protein sequence ID" value="HFG20994.1"/>
    <property type="molecule type" value="Genomic_DNA"/>
</dbReference>
<comment type="similarity">
    <text evidence="1 4">Belongs to the IF-3 family.</text>
</comment>
<evidence type="ECO:0000256" key="2">
    <source>
        <dbReference type="ARBA" id="ARBA00022540"/>
    </source>
</evidence>
<dbReference type="InterPro" id="IPR019814">
    <property type="entry name" value="Translation_initiation_fac_3_N"/>
</dbReference>
<dbReference type="PANTHER" id="PTHR10938:SF0">
    <property type="entry name" value="TRANSLATION INITIATION FACTOR IF-3, MITOCHONDRIAL"/>
    <property type="match status" value="1"/>
</dbReference>
<sequence length="185" mass="21220">MTKDVPVNERIRVRQVRLIDENGTQVGVVDTREALRMAKEREYDLVLVSPNAVPPVARLLDYGKWRYEQQQAEKEARKKAKRTELKSMKLRPKIEAHDYNTKLGHIRRFLEEGHKVKVTIMFRGREMAHQELGYKLLERIAKDLEGVGFVEMRPEMLGRDMNMVMAPGSKPSVPVAPSSSPSNPA</sequence>
<dbReference type="FunFam" id="3.30.110.10:FF:000001">
    <property type="entry name" value="Translation initiation factor IF-3"/>
    <property type="match status" value="1"/>
</dbReference>
<dbReference type="SUPFAM" id="SSF55200">
    <property type="entry name" value="Translation initiation factor IF3, C-terminal domain"/>
    <property type="match status" value="1"/>
</dbReference>
<comment type="subcellular location">
    <subcellularLocation>
        <location evidence="4">Cytoplasm</location>
    </subcellularLocation>
</comment>
<dbReference type="GO" id="GO:0003743">
    <property type="term" value="F:translation initiation factor activity"/>
    <property type="evidence" value="ECO:0007669"/>
    <property type="project" value="UniProtKB-UniRule"/>
</dbReference>